<reference evidence="2 3" key="1">
    <citation type="submission" date="2019-02" db="EMBL/GenBank/DDBJ databases">
        <title>Genome sequence of the sea-ice species Brumimicrobium glaciale.</title>
        <authorList>
            <person name="Bowman J.P."/>
        </authorList>
    </citation>
    <scope>NUCLEOTIDE SEQUENCE [LARGE SCALE GENOMIC DNA]</scope>
    <source>
        <strain evidence="2 3">IC156</strain>
    </source>
</reference>
<evidence type="ECO:0000313" key="2">
    <source>
        <dbReference type="EMBL" id="RYM33007.1"/>
    </source>
</evidence>
<gene>
    <name evidence="2" type="ORF">ERX46_13225</name>
</gene>
<dbReference type="EMBL" id="SETE01000005">
    <property type="protein sequence ID" value="RYM33007.1"/>
    <property type="molecule type" value="Genomic_DNA"/>
</dbReference>
<accession>A0A4Q4KJY2</accession>
<dbReference type="AlphaFoldDB" id="A0A4Q4KJY2"/>
<protein>
    <recommendedName>
        <fullName evidence="4">Outer membrane protein beta-barrel domain-containing protein</fullName>
    </recommendedName>
</protein>
<evidence type="ECO:0008006" key="4">
    <source>
        <dbReference type="Google" id="ProtNLM"/>
    </source>
</evidence>
<proteinExistence type="predicted"/>
<keyword evidence="1" id="KW-0732">Signal</keyword>
<organism evidence="2 3">
    <name type="scientific">Brumimicrobium glaciale</name>
    <dbReference type="NCBI Taxonomy" id="200475"/>
    <lineage>
        <taxon>Bacteria</taxon>
        <taxon>Pseudomonadati</taxon>
        <taxon>Bacteroidota</taxon>
        <taxon>Flavobacteriia</taxon>
        <taxon>Flavobacteriales</taxon>
        <taxon>Crocinitomicaceae</taxon>
        <taxon>Brumimicrobium</taxon>
    </lineage>
</organism>
<keyword evidence="3" id="KW-1185">Reference proteome</keyword>
<evidence type="ECO:0000256" key="1">
    <source>
        <dbReference type="SAM" id="SignalP"/>
    </source>
</evidence>
<dbReference type="RefSeq" id="WP_130094344.1">
    <property type="nucleotide sequence ID" value="NZ_SETE01000005.1"/>
</dbReference>
<evidence type="ECO:0000313" key="3">
    <source>
        <dbReference type="Proteomes" id="UP000293952"/>
    </source>
</evidence>
<feature type="signal peptide" evidence="1">
    <location>
        <begin position="1"/>
        <end position="22"/>
    </location>
</feature>
<dbReference type="OrthoDB" id="1467604at2"/>
<name>A0A4Q4KJY2_9FLAO</name>
<comment type="caution">
    <text evidence="2">The sequence shown here is derived from an EMBL/GenBank/DDBJ whole genome shotgun (WGS) entry which is preliminary data.</text>
</comment>
<sequence>MKNSAKIIVLSLSILLSINLNAQSEKNGIGIGFHVNQIQNDFGIGIDIISPYFANSIVAIKIGGSLKWLQHSTLTSTTWTPYQNVQLGIRSRNFIIDDKFFIYGEGGGIVLIPNSIFSSEEFRGGGYGLFGFEFRTSSKIGFYFELGGVGTGARADKIVKSPIYSNGFLTNVGFRITL</sequence>
<feature type="chain" id="PRO_5020552138" description="Outer membrane protein beta-barrel domain-containing protein" evidence="1">
    <location>
        <begin position="23"/>
        <end position="178"/>
    </location>
</feature>
<dbReference type="Proteomes" id="UP000293952">
    <property type="component" value="Unassembled WGS sequence"/>
</dbReference>